<dbReference type="EMBL" id="NBNE01001865">
    <property type="protein sequence ID" value="OWZ12379.1"/>
    <property type="molecule type" value="Genomic_DNA"/>
</dbReference>
<evidence type="ECO:0000259" key="11">
    <source>
        <dbReference type="PROSITE" id="PS50259"/>
    </source>
</evidence>
<keyword evidence="5 10" id="KW-0472">Membrane</keyword>
<comment type="caution">
    <text evidence="12">The sequence shown here is derived from an EMBL/GenBank/DDBJ whole genome shotgun (WGS) entry which is preliminary data.</text>
</comment>
<keyword evidence="8" id="KW-0807">Transducer</keyword>
<keyword evidence="7" id="KW-0325">Glycoprotein</keyword>
<evidence type="ECO:0000256" key="9">
    <source>
        <dbReference type="SAM" id="MobiDB-lite"/>
    </source>
</evidence>
<organism evidence="12 13">
    <name type="scientific">Phytophthora megakarya</name>
    <dbReference type="NCBI Taxonomy" id="4795"/>
    <lineage>
        <taxon>Eukaryota</taxon>
        <taxon>Sar</taxon>
        <taxon>Stramenopiles</taxon>
        <taxon>Oomycota</taxon>
        <taxon>Peronosporomycetes</taxon>
        <taxon>Peronosporales</taxon>
        <taxon>Peronosporaceae</taxon>
        <taxon>Phytophthora</taxon>
    </lineage>
</organism>
<dbReference type="GO" id="GO:0038039">
    <property type="term" value="C:G protein-coupled receptor heterodimeric complex"/>
    <property type="evidence" value="ECO:0007669"/>
    <property type="project" value="TreeGrafter"/>
</dbReference>
<reference evidence="13" key="1">
    <citation type="submission" date="2017-03" db="EMBL/GenBank/DDBJ databases">
        <title>Phytopthora megakarya and P. palmivora, two closely related causual agents of cacao black pod achieved similar genome size and gene model numbers by different mechanisms.</title>
        <authorList>
            <person name="Ali S."/>
            <person name="Shao J."/>
            <person name="Larry D.J."/>
            <person name="Kronmiller B."/>
            <person name="Shen D."/>
            <person name="Strem M.D."/>
            <person name="Melnick R.L."/>
            <person name="Guiltinan M.J."/>
            <person name="Tyler B.M."/>
            <person name="Meinhardt L.W."/>
            <person name="Bailey B.A."/>
        </authorList>
    </citation>
    <scope>NUCLEOTIDE SEQUENCE [LARGE SCALE GENOMIC DNA]</scope>
    <source>
        <strain evidence="13">zdho120</strain>
    </source>
</reference>
<dbReference type="Pfam" id="PF00003">
    <property type="entry name" value="7tm_3"/>
    <property type="match status" value="2"/>
</dbReference>
<evidence type="ECO:0000256" key="6">
    <source>
        <dbReference type="ARBA" id="ARBA00023170"/>
    </source>
</evidence>
<dbReference type="PANTHER" id="PTHR10519:SF20">
    <property type="entry name" value="G-PROTEIN COUPLED RECEPTOR 156-RELATED"/>
    <property type="match status" value="1"/>
</dbReference>
<dbReference type="GO" id="GO:0004965">
    <property type="term" value="F:G protein-coupled GABA receptor activity"/>
    <property type="evidence" value="ECO:0007669"/>
    <property type="project" value="InterPro"/>
</dbReference>
<evidence type="ECO:0000256" key="3">
    <source>
        <dbReference type="ARBA" id="ARBA00022989"/>
    </source>
</evidence>
<dbReference type="InterPro" id="IPR002455">
    <property type="entry name" value="GPCR3_GABA-B"/>
</dbReference>
<feature type="compositionally biased region" description="Polar residues" evidence="9">
    <location>
        <begin position="911"/>
        <end position="925"/>
    </location>
</feature>
<dbReference type="Proteomes" id="UP000198211">
    <property type="component" value="Unassembled WGS sequence"/>
</dbReference>
<dbReference type="PANTHER" id="PTHR10519">
    <property type="entry name" value="GABA-B RECEPTOR"/>
    <property type="match status" value="1"/>
</dbReference>
<dbReference type="PROSITE" id="PS50259">
    <property type="entry name" value="G_PROTEIN_RECEP_F3_4"/>
    <property type="match status" value="1"/>
</dbReference>
<keyword evidence="4" id="KW-0297">G-protein coupled receptor</keyword>
<keyword evidence="12" id="KW-0378">Hydrolase</keyword>
<keyword evidence="3 10" id="KW-1133">Transmembrane helix</keyword>
<name>A0A225W5C3_9STRA</name>
<protein>
    <submittedName>
        <fullName evidence="12">Serine protease</fullName>
    </submittedName>
</protein>
<feature type="transmembrane region" description="Helical" evidence="10">
    <location>
        <begin position="844"/>
        <end position="867"/>
    </location>
</feature>
<dbReference type="AlphaFoldDB" id="A0A225W5C3"/>
<evidence type="ECO:0000313" key="13">
    <source>
        <dbReference type="Proteomes" id="UP000198211"/>
    </source>
</evidence>
<sequence>MNCFPSTLALVAPNQLLGTCFDDNWTAAISKNLSISATDRDSFGTLANPYLHAALNTSRFRVNDKRTARPRDELYQSDCMAADSVFYGVGARVDEDGNVVDGGRVNGSLVIEIDSWTSHSLSSMVLAVIAQELLGYEVSFFSASGSADMTQRMSSVSTGVCAPTHANIEVWLDAATQRALAVYYNESSFVGSIGYDGLSGLFTSTSLINIGLSASSKFSADFWRDYRDKDALIHELRASILFNDAAHYPPKESGCIDGVLGCQDSCSKSEACTLREANGGECLVVIMMDASYDVGYLQAAMSNNDIPAYFCFLGIGGAATYVAEALANNKSVAFYNYQPDEFFQRHDGQIERVALPWATPERTSVHTGNFGENGYGKATDNPVRVDFPRLLLGKYFANVLKSSDGGLANLMNMMTIQEHDLDSLLRGYNALRDEGVLSQTESYFTAACNWLRKPESYPIWSVWLEPLPNCEYDTHYSFTLEGCDATTNEDKTFPRQAKFYWRTPRPDNNSLPYACDPYHLPNSGLPSTLVTSRSCLWLTENVNTWLMWATLGTQPICDTSFYTYDVSECTSSGSREVSYRWFLPDSSNASFSSECSGGRTLPDPVFIDCEYVPYSTTVSKVVIVLAGLCACIMLACIGFVVYERDQPIVKRSQYQFLVTMLLGGVLMCIATIIYGGPPSGVVCALRPALLSWAFTLIFGSLVVKSMRVYRVFLSNAMKRVVLSAGTMMKVLAGFLAVDITILVSHESLPRLSIERYEASRSICGDYDEDITILVSWQLVSPSNAILKSESVAEIGGLDVECLRCASSSSVFVGLLFFWKAVMLFGGLYLSILIRKVSSDFQESVWIFASACVVLFSSLLLLPMGYFVTLSASAFFLFFSFIVLSATMVVIGFMLIPKVIRLHEQSRDESFVSQKTNVTGNSSGSDDNAKVKPMSLRRVSNGGSRRSSRNSKYDSRRPSVNKSIHRKPSKQDSIRVGLRVPKYFRRVSARISALNASQVAVSAKGPQPDQASSSK</sequence>
<feature type="region of interest" description="Disordered" evidence="9">
    <location>
        <begin position="911"/>
        <end position="974"/>
    </location>
</feature>
<dbReference type="GO" id="GO:0006508">
    <property type="term" value="P:proteolysis"/>
    <property type="evidence" value="ECO:0007669"/>
    <property type="project" value="UniProtKB-KW"/>
</dbReference>
<accession>A0A225W5C3</accession>
<dbReference type="GO" id="GO:0008233">
    <property type="term" value="F:peptidase activity"/>
    <property type="evidence" value="ECO:0007669"/>
    <property type="project" value="UniProtKB-KW"/>
</dbReference>
<evidence type="ECO:0000313" key="12">
    <source>
        <dbReference type="EMBL" id="OWZ12379.1"/>
    </source>
</evidence>
<keyword evidence="2 10" id="KW-0812">Transmembrane</keyword>
<evidence type="ECO:0000256" key="5">
    <source>
        <dbReference type="ARBA" id="ARBA00023136"/>
    </source>
</evidence>
<feature type="transmembrane region" description="Helical" evidence="10">
    <location>
        <begin position="721"/>
        <end position="743"/>
    </location>
</feature>
<evidence type="ECO:0000256" key="1">
    <source>
        <dbReference type="ARBA" id="ARBA00004141"/>
    </source>
</evidence>
<evidence type="ECO:0000256" key="8">
    <source>
        <dbReference type="ARBA" id="ARBA00023224"/>
    </source>
</evidence>
<feature type="transmembrane region" description="Helical" evidence="10">
    <location>
        <begin position="873"/>
        <end position="895"/>
    </location>
</feature>
<dbReference type="STRING" id="4795.A0A225W5C3"/>
<feature type="domain" description="G-protein coupled receptors family 3 profile" evidence="11">
    <location>
        <begin position="618"/>
        <end position="901"/>
    </location>
</feature>
<feature type="transmembrane region" description="Helical" evidence="10">
    <location>
        <begin position="810"/>
        <end position="832"/>
    </location>
</feature>
<feature type="transmembrane region" description="Helical" evidence="10">
    <location>
        <begin position="654"/>
        <end position="676"/>
    </location>
</feature>
<feature type="region of interest" description="Disordered" evidence="9">
    <location>
        <begin position="994"/>
        <end position="1014"/>
    </location>
</feature>
<dbReference type="InterPro" id="IPR017978">
    <property type="entry name" value="GPCR_3_C"/>
</dbReference>
<keyword evidence="12" id="KW-0645">Protease</keyword>
<evidence type="ECO:0000256" key="7">
    <source>
        <dbReference type="ARBA" id="ARBA00023180"/>
    </source>
</evidence>
<evidence type="ECO:0000256" key="4">
    <source>
        <dbReference type="ARBA" id="ARBA00023040"/>
    </source>
</evidence>
<gene>
    <name evidence="12" type="ORF">PHMEG_00014474</name>
</gene>
<evidence type="ECO:0000256" key="2">
    <source>
        <dbReference type="ARBA" id="ARBA00022692"/>
    </source>
</evidence>
<keyword evidence="13" id="KW-1185">Reference proteome</keyword>
<dbReference type="OrthoDB" id="167531at2759"/>
<proteinExistence type="predicted"/>
<dbReference type="CDD" id="cd15047">
    <property type="entry name" value="7tmC_GABA-B-like"/>
    <property type="match status" value="1"/>
</dbReference>
<evidence type="ECO:0000256" key="10">
    <source>
        <dbReference type="SAM" id="Phobius"/>
    </source>
</evidence>
<feature type="transmembrane region" description="Helical" evidence="10">
    <location>
        <begin position="621"/>
        <end position="642"/>
    </location>
</feature>
<comment type="subcellular location">
    <subcellularLocation>
        <location evidence="1">Membrane</location>
        <topology evidence="1">Multi-pass membrane protein</topology>
    </subcellularLocation>
</comment>
<feature type="transmembrane region" description="Helical" evidence="10">
    <location>
        <begin position="688"/>
        <end position="709"/>
    </location>
</feature>
<keyword evidence="6" id="KW-0675">Receptor</keyword>